<feature type="repeat" description="ANK" evidence="1">
    <location>
        <begin position="207"/>
        <end position="239"/>
    </location>
</feature>
<dbReference type="SUPFAM" id="SSF48403">
    <property type="entry name" value="Ankyrin repeat"/>
    <property type="match status" value="1"/>
</dbReference>
<dbReference type="PROSITE" id="PS50297">
    <property type="entry name" value="ANK_REP_REGION"/>
    <property type="match status" value="4"/>
</dbReference>
<comment type="caution">
    <text evidence="2">The sequence shown here is derived from an EMBL/GenBank/DDBJ whole genome shotgun (WGS) entry which is preliminary data.</text>
</comment>
<dbReference type="PANTHER" id="PTHR46224">
    <property type="entry name" value="ANKYRIN REPEAT FAMILY PROTEIN"/>
    <property type="match status" value="1"/>
</dbReference>
<evidence type="ECO:0000313" key="3">
    <source>
        <dbReference type="Proteomes" id="UP001190926"/>
    </source>
</evidence>
<feature type="repeat" description="ANK" evidence="1">
    <location>
        <begin position="110"/>
        <end position="142"/>
    </location>
</feature>
<keyword evidence="1" id="KW-0040">ANK repeat</keyword>
<dbReference type="InterPro" id="IPR051616">
    <property type="entry name" value="Cul2-RING_E3_ligase_SR"/>
</dbReference>
<dbReference type="Gene3D" id="1.25.40.20">
    <property type="entry name" value="Ankyrin repeat-containing domain"/>
    <property type="match status" value="2"/>
</dbReference>
<dbReference type="Pfam" id="PF00023">
    <property type="entry name" value="Ank"/>
    <property type="match status" value="1"/>
</dbReference>
<dbReference type="SUPFAM" id="SSF48452">
    <property type="entry name" value="TPR-like"/>
    <property type="match status" value="1"/>
</dbReference>
<evidence type="ECO:0000256" key="1">
    <source>
        <dbReference type="PROSITE-ProRule" id="PRU00023"/>
    </source>
</evidence>
<dbReference type="PROSITE" id="PS50088">
    <property type="entry name" value="ANK_REPEAT"/>
    <property type="match status" value="4"/>
</dbReference>
<dbReference type="InterPro" id="IPR036770">
    <property type="entry name" value="Ankyrin_rpt-contain_sf"/>
</dbReference>
<gene>
    <name evidence="2" type="ORF">C2S53_019465</name>
</gene>
<dbReference type="SMART" id="SM00028">
    <property type="entry name" value="TPR"/>
    <property type="match status" value="3"/>
</dbReference>
<dbReference type="PANTHER" id="PTHR46224:SF67">
    <property type="entry name" value="HSP70-HSP90 ORGANIZING PROTEIN 3-LIKE"/>
    <property type="match status" value="1"/>
</dbReference>
<dbReference type="Pfam" id="PF12796">
    <property type="entry name" value="Ank_2"/>
    <property type="match status" value="2"/>
</dbReference>
<sequence length="433" mass="48057">MADALILEAAGTGDIAKFEEIKKRIGDDDEFRRKCDAVNDFCVGRRVLHYAAEMGKLEICQFLIENVGVKIDVLTDKGATPLQYAVKEGHVEIVEYLIEQGALVDMGDSKGFTSLHYAVQKDNKELVKLLLIRGARIETDSVDGTPLQCAASRGNVETVKLLLDHGAKTDTFSLVFGSPLICAIKSHSSACVELLLKAGAGPDKFLYGLNPLAHAAKEGETDILMSLLEAGANPNLLSTGFLRPIEEAALAHNLESVKILFPQTQRIPYYPNWTVDGIMEHLYSEEAKAKRAQDMRSYLDIEDKRGKSAFSRKDYRSAVISYSLAAFLDPSNTKWLSNRSLCFARLGRAVHALHDAEECIRMEPECAKAHYREGAAWKLFKNYHMSALAFQAASLLAPQNKEVLEAYRGAVDEYLSDLYRSFPVEMSEFYATV</sequence>
<feature type="repeat" description="ANK" evidence="1">
    <location>
        <begin position="142"/>
        <end position="174"/>
    </location>
</feature>
<dbReference type="Gene3D" id="1.25.40.10">
    <property type="entry name" value="Tetratricopeptide repeat domain"/>
    <property type="match status" value="1"/>
</dbReference>
<protein>
    <submittedName>
        <fullName evidence="2">Uncharacterized protein</fullName>
    </submittedName>
</protein>
<dbReference type="Proteomes" id="UP001190926">
    <property type="component" value="Unassembled WGS sequence"/>
</dbReference>
<feature type="repeat" description="ANK" evidence="1">
    <location>
        <begin position="77"/>
        <end position="109"/>
    </location>
</feature>
<keyword evidence="3" id="KW-1185">Reference proteome</keyword>
<dbReference type="SMART" id="SM00248">
    <property type="entry name" value="ANK"/>
    <property type="match status" value="6"/>
</dbReference>
<dbReference type="InterPro" id="IPR011990">
    <property type="entry name" value="TPR-like_helical_dom_sf"/>
</dbReference>
<dbReference type="InterPro" id="IPR002110">
    <property type="entry name" value="Ankyrin_rpt"/>
</dbReference>
<name>A0AAD4IZG9_PERFH</name>
<reference evidence="2 3" key="1">
    <citation type="journal article" date="2021" name="Nat. Commun.">
        <title>Incipient diploidization of the medicinal plant Perilla within 10,000 years.</title>
        <authorList>
            <person name="Zhang Y."/>
            <person name="Shen Q."/>
            <person name="Leng L."/>
            <person name="Zhang D."/>
            <person name="Chen S."/>
            <person name="Shi Y."/>
            <person name="Ning Z."/>
            <person name="Chen S."/>
        </authorList>
    </citation>
    <scope>NUCLEOTIDE SEQUENCE [LARGE SCALE GENOMIC DNA]</scope>
    <source>
        <strain evidence="3">cv. PC099</strain>
    </source>
</reference>
<dbReference type="PRINTS" id="PR01415">
    <property type="entry name" value="ANKYRIN"/>
</dbReference>
<dbReference type="InterPro" id="IPR019734">
    <property type="entry name" value="TPR_rpt"/>
</dbReference>
<accession>A0AAD4IZG9</accession>
<dbReference type="AlphaFoldDB" id="A0AAD4IZG9"/>
<evidence type="ECO:0000313" key="2">
    <source>
        <dbReference type="EMBL" id="KAH6824016.1"/>
    </source>
</evidence>
<dbReference type="EMBL" id="SDAM02000556">
    <property type="protein sequence ID" value="KAH6824016.1"/>
    <property type="molecule type" value="Genomic_DNA"/>
</dbReference>
<organism evidence="2 3">
    <name type="scientific">Perilla frutescens var. hirtella</name>
    <name type="common">Perilla citriodora</name>
    <name type="synonym">Perilla setoyensis</name>
    <dbReference type="NCBI Taxonomy" id="608512"/>
    <lineage>
        <taxon>Eukaryota</taxon>
        <taxon>Viridiplantae</taxon>
        <taxon>Streptophyta</taxon>
        <taxon>Embryophyta</taxon>
        <taxon>Tracheophyta</taxon>
        <taxon>Spermatophyta</taxon>
        <taxon>Magnoliopsida</taxon>
        <taxon>eudicotyledons</taxon>
        <taxon>Gunneridae</taxon>
        <taxon>Pentapetalae</taxon>
        <taxon>asterids</taxon>
        <taxon>lamiids</taxon>
        <taxon>Lamiales</taxon>
        <taxon>Lamiaceae</taxon>
        <taxon>Nepetoideae</taxon>
        <taxon>Elsholtzieae</taxon>
        <taxon>Perilla</taxon>
    </lineage>
</organism>
<proteinExistence type="predicted"/>